<accession>A0A0P1ABG6</accession>
<dbReference type="GeneID" id="36403395"/>
<dbReference type="AlphaFoldDB" id="A0A0P1ABG6"/>
<sequence length="49" mass="5673">MGTDIFVDFTLGETLPLNSILRRSQWTDCCLLVRQSYKREQLQQKGILG</sequence>
<dbReference type="RefSeq" id="XP_024574624.1">
    <property type="nucleotide sequence ID" value="XM_024723671.1"/>
</dbReference>
<protein>
    <submittedName>
        <fullName evidence="1">Uncharacterized protein</fullName>
    </submittedName>
</protein>
<evidence type="ECO:0000313" key="2">
    <source>
        <dbReference type="Proteomes" id="UP000054928"/>
    </source>
</evidence>
<organism evidence="1 2">
    <name type="scientific">Plasmopara halstedii</name>
    <name type="common">Downy mildew of sunflower</name>
    <dbReference type="NCBI Taxonomy" id="4781"/>
    <lineage>
        <taxon>Eukaryota</taxon>
        <taxon>Sar</taxon>
        <taxon>Stramenopiles</taxon>
        <taxon>Oomycota</taxon>
        <taxon>Peronosporomycetes</taxon>
        <taxon>Peronosporales</taxon>
        <taxon>Peronosporaceae</taxon>
        <taxon>Plasmopara</taxon>
    </lineage>
</organism>
<keyword evidence="2" id="KW-1185">Reference proteome</keyword>
<name>A0A0P1ABG6_PLAHL</name>
<dbReference type="EMBL" id="CCYD01000321">
    <property type="protein sequence ID" value="CEG38255.1"/>
    <property type="molecule type" value="Genomic_DNA"/>
</dbReference>
<proteinExistence type="predicted"/>
<reference evidence="2" key="1">
    <citation type="submission" date="2014-09" db="EMBL/GenBank/DDBJ databases">
        <authorList>
            <person name="Sharma Rahul"/>
            <person name="Thines Marco"/>
        </authorList>
    </citation>
    <scope>NUCLEOTIDE SEQUENCE [LARGE SCALE GENOMIC DNA]</scope>
</reference>
<evidence type="ECO:0000313" key="1">
    <source>
        <dbReference type="EMBL" id="CEG38255.1"/>
    </source>
</evidence>
<dbReference type="Proteomes" id="UP000054928">
    <property type="component" value="Unassembled WGS sequence"/>
</dbReference>